<dbReference type="SMART" id="SM00028">
    <property type="entry name" value="TPR"/>
    <property type="match status" value="2"/>
</dbReference>
<dbReference type="Gene3D" id="1.25.40.10">
    <property type="entry name" value="Tetratricopeptide repeat domain"/>
    <property type="match status" value="1"/>
</dbReference>
<evidence type="ECO:0000256" key="3">
    <source>
        <dbReference type="PROSITE-ProRule" id="PRU00339"/>
    </source>
</evidence>
<feature type="repeat" description="TPR" evidence="3">
    <location>
        <begin position="95"/>
        <end position="128"/>
    </location>
</feature>
<dbReference type="Pfam" id="PF13424">
    <property type="entry name" value="TPR_12"/>
    <property type="match status" value="1"/>
</dbReference>
<reference evidence="5 6" key="1">
    <citation type="journal article" date="2006" name="Nature">
        <title>Global trends of whole-genome duplications revealed by the ciliate Paramecium tetraurelia.</title>
        <authorList>
            <consortium name="Genoscope"/>
            <person name="Aury J.-M."/>
            <person name="Jaillon O."/>
            <person name="Duret L."/>
            <person name="Noel B."/>
            <person name="Jubin C."/>
            <person name="Porcel B.M."/>
            <person name="Segurens B."/>
            <person name="Daubin V."/>
            <person name="Anthouard V."/>
            <person name="Aiach N."/>
            <person name="Arnaiz O."/>
            <person name="Billaut A."/>
            <person name="Beisson J."/>
            <person name="Blanc I."/>
            <person name="Bouhouche K."/>
            <person name="Camara F."/>
            <person name="Duharcourt S."/>
            <person name="Guigo R."/>
            <person name="Gogendeau D."/>
            <person name="Katinka M."/>
            <person name="Keller A.-M."/>
            <person name="Kissmehl R."/>
            <person name="Klotz C."/>
            <person name="Koll F."/>
            <person name="Le Moue A."/>
            <person name="Lepere C."/>
            <person name="Malinsky S."/>
            <person name="Nowacki M."/>
            <person name="Nowak J.K."/>
            <person name="Plattner H."/>
            <person name="Poulain J."/>
            <person name="Ruiz F."/>
            <person name="Serrano V."/>
            <person name="Zagulski M."/>
            <person name="Dessen P."/>
            <person name="Betermier M."/>
            <person name="Weissenbach J."/>
            <person name="Scarpelli C."/>
            <person name="Schachter V."/>
            <person name="Sperling L."/>
            <person name="Meyer E."/>
            <person name="Cohen J."/>
            <person name="Wincker P."/>
        </authorList>
    </citation>
    <scope>NUCLEOTIDE SEQUENCE [LARGE SCALE GENOMIC DNA]</scope>
    <source>
        <strain evidence="5 6">Stock d4-2</strain>
    </source>
</reference>
<evidence type="ECO:0000256" key="4">
    <source>
        <dbReference type="SAM" id="Coils"/>
    </source>
</evidence>
<protein>
    <submittedName>
        <fullName evidence="5">Uncharacterized protein</fullName>
    </submittedName>
</protein>
<organism evidence="5 6">
    <name type="scientific">Paramecium tetraurelia</name>
    <dbReference type="NCBI Taxonomy" id="5888"/>
    <lineage>
        <taxon>Eukaryota</taxon>
        <taxon>Sar</taxon>
        <taxon>Alveolata</taxon>
        <taxon>Ciliophora</taxon>
        <taxon>Intramacronucleata</taxon>
        <taxon>Oligohymenophorea</taxon>
        <taxon>Peniculida</taxon>
        <taxon>Parameciidae</taxon>
        <taxon>Paramecium</taxon>
    </lineage>
</organism>
<dbReference type="GeneID" id="5036302"/>
<evidence type="ECO:0000313" key="6">
    <source>
        <dbReference type="Proteomes" id="UP000000600"/>
    </source>
</evidence>
<dbReference type="HOGENOM" id="CLU_1317672_0_0_1"/>
<keyword evidence="1" id="KW-0677">Repeat</keyword>
<dbReference type="InterPro" id="IPR019734">
    <property type="entry name" value="TPR_rpt"/>
</dbReference>
<sequence>MDSIRERLLQLDQQAQQFQQQNKYLEALNVFEEMLMIKKSAYGEDSEEYFKTSDKLCELCNLIAMIFLQKEKFDASLEFLKKADLLAQSSTRYKAITYNNLACFYRRNGKLRSALQYLQQALEIEIRQEAAPSLADTHLNMCAVLSQLNRVRNVIQQHADALEHATIDQRHLSSYKYQKGFMQNIKEGQKYLKGGSQKYYLGGDKMFEV</sequence>
<dbReference type="EMBL" id="CT868460">
    <property type="protein sequence ID" value="CAK83119.1"/>
    <property type="molecule type" value="Genomic_DNA"/>
</dbReference>
<gene>
    <name evidence="5" type="ORF">GSPATT00039532001</name>
</gene>
<evidence type="ECO:0000313" key="5">
    <source>
        <dbReference type="EMBL" id="CAK83119.1"/>
    </source>
</evidence>
<dbReference type="AlphaFoldDB" id="A0DJA2"/>
<dbReference type="SUPFAM" id="SSF48452">
    <property type="entry name" value="TPR-like"/>
    <property type="match status" value="1"/>
</dbReference>
<keyword evidence="6" id="KW-1185">Reference proteome</keyword>
<dbReference type="PANTHER" id="PTHR45641">
    <property type="entry name" value="TETRATRICOPEPTIDE REPEAT PROTEIN (AFU_ORTHOLOGUE AFUA_6G03870)"/>
    <property type="match status" value="1"/>
</dbReference>
<dbReference type="PROSITE" id="PS50005">
    <property type="entry name" value="TPR"/>
    <property type="match status" value="1"/>
</dbReference>
<dbReference type="PANTHER" id="PTHR45641:SF19">
    <property type="entry name" value="NEPHROCYSTIN-3"/>
    <property type="match status" value="1"/>
</dbReference>
<dbReference type="InParanoid" id="A0DJA2"/>
<dbReference type="OMA" id="HATIDQR"/>
<evidence type="ECO:0000256" key="1">
    <source>
        <dbReference type="ARBA" id="ARBA00022737"/>
    </source>
</evidence>
<keyword evidence="4" id="KW-0175">Coiled coil</keyword>
<accession>A0DJA2</accession>
<dbReference type="Proteomes" id="UP000000600">
    <property type="component" value="Unassembled WGS sequence"/>
</dbReference>
<dbReference type="InterPro" id="IPR011990">
    <property type="entry name" value="TPR-like_helical_dom_sf"/>
</dbReference>
<proteinExistence type="predicted"/>
<feature type="coiled-coil region" evidence="4">
    <location>
        <begin position="1"/>
        <end position="28"/>
    </location>
</feature>
<name>A0DJA2_PARTE</name>
<dbReference type="RefSeq" id="XP_001450516.1">
    <property type="nucleotide sequence ID" value="XM_001450479.1"/>
</dbReference>
<dbReference type="KEGG" id="ptm:GSPATT00039532001"/>
<dbReference type="eggNOG" id="ENOG502R6RA">
    <property type="taxonomic scope" value="Eukaryota"/>
</dbReference>
<keyword evidence="2 3" id="KW-0802">TPR repeat</keyword>
<dbReference type="STRING" id="5888.A0DJA2"/>
<evidence type="ECO:0000256" key="2">
    <source>
        <dbReference type="ARBA" id="ARBA00022803"/>
    </source>
</evidence>
<dbReference type="OrthoDB" id="2148418at2759"/>